<reference evidence="1" key="1">
    <citation type="submission" date="2022-03" db="EMBL/GenBank/DDBJ databases">
        <title>Draft Genome Sequence of Firmicute Strain S0AB, a Heterotrophic Iron/Sulfur-Oxidizing Extreme Acidophile.</title>
        <authorList>
            <person name="Vergara E."/>
            <person name="Pakostova E."/>
            <person name="Johnson D.B."/>
            <person name="Holmes D.S."/>
        </authorList>
    </citation>
    <scope>NUCLEOTIDE SEQUENCE</scope>
    <source>
        <strain evidence="1">S0AB</strain>
    </source>
</reference>
<dbReference type="AlphaFoldDB" id="A0A9X1VBP4"/>
<dbReference type="EMBL" id="JALBUF010000034">
    <property type="protein sequence ID" value="MCI0184889.1"/>
    <property type="molecule type" value="Genomic_DNA"/>
</dbReference>
<dbReference type="RefSeq" id="WP_241716917.1">
    <property type="nucleotide sequence ID" value="NZ_JALBUF010000034.1"/>
</dbReference>
<evidence type="ECO:0008006" key="3">
    <source>
        <dbReference type="Google" id="ProtNLM"/>
    </source>
</evidence>
<sequence length="81" mass="9298">MTKFVYDVHAVRRIVQRRVPIDAIEQIARFGVTVQESKHHVMKRGEIAGEPVHVVINLPFTIKTVYIANEWSITVAHHKAN</sequence>
<name>A0A9X1VBP4_9BACL</name>
<accession>A0A9X1VBP4</accession>
<keyword evidence="2" id="KW-1185">Reference proteome</keyword>
<evidence type="ECO:0000313" key="2">
    <source>
        <dbReference type="Proteomes" id="UP001139263"/>
    </source>
</evidence>
<protein>
    <recommendedName>
        <fullName evidence="3">DUF4258 domain-containing protein</fullName>
    </recommendedName>
</protein>
<proteinExistence type="predicted"/>
<dbReference type="Proteomes" id="UP001139263">
    <property type="component" value="Unassembled WGS sequence"/>
</dbReference>
<evidence type="ECO:0000313" key="1">
    <source>
        <dbReference type="EMBL" id="MCI0184889.1"/>
    </source>
</evidence>
<gene>
    <name evidence="1" type="ORF">MM817_03186</name>
</gene>
<organism evidence="1 2">
    <name type="scientific">Sulfoacidibacillus ferrooxidans</name>
    <dbReference type="NCBI Taxonomy" id="2005001"/>
    <lineage>
        <taxon>Bacteria</taxon>
        <taxon>Bacillati</taxon>
        <taxon>Bacillota</taxon>
        <taxon>Bacilli</taxon>
        <taxon>Bacillales</taxon>
        <taxon>Alicyclobacillaceae</taxon>
        <taxon>Sulfoacidibacillus</taxon>
    </lineage>
</organism>
<comment type="caution">
    <text evidence="1">The sequence shown here is derived from an EMBL/GenBank/DDBJ whole genome shotgun (WGS) entry which is preliminary data.</text>
</comment>